<keyword evidence="7" id="KW-0408">Iron</keyword>
<accession>A0A6A3BMK9</accession>
<dbReference type="PANTHER" id="PTHR10869">
    <property type="entry name" value="PROLYL 4-HYDROXYLASE ALPHA SUBUNIT"/>
    <property type="match status" value="1"/>
</dbReference>
<gene>
    <name evidence="11" type="ORF">F3Y22_tig00110017pilonHSYRG00187</name>
</gene>
<evidence type="ECO:0000256" key="1">
    <source>
        <dbReference type="ARBA" id="ARBA00001961"/>
    </source>
</evidence>
<comment type="subcellular location">
    <subcellularLocation>
        <location evidence="2">Endoplasmic reticulum membrane</location>
        <topology evidence="2">Single-pass type II membrane protein</topology>
    </subcellularLocation>
</comment>
<comment type="cofactor">
    <cofactor evidence="1">
        <name>L-ascorbate</name>
        <dbReference type="ChEBI" id="CHEBI:38290"/>
    </cofactor>
</comment>
<dbReference type="InterPro" id="IPR045054">
    <property type="entry name" value="P4HA-like"/>
</dbReference>
<evidence type="ECO:0000256" key="2">
    <source>
        <dbReference type="ARBA" id="ARBA00004648"/>
    </source>
</evidence>
<sequence length="163" mass="18356">MDHLIILAKGKLEKSMVVDNELGQSNESEDRTSSGMFLHMAQDEVVADIEGRIATWTFLPVENGEPCRYCTMNMVKYEPHVDYFYDKVNLELAGHRIATVLMYLSDVESGGETVFPNSEVTFAGESRFPSVCCFFYLCLLSSYPAIVTAIVTFRGEQNSFGFF</sequence>
<dbReference type="InterPro" id="IPR006620">
    <property type="entry name" value="Pro_4_hyd_alph"/>
</dbReference>
<keyword evidence="6" id="KW-0560">Oxidoreductase</keyword>
<dbReference type="PANTHER" id="PTHR10869:SF238">
    <property type="entry name" value="PROLYL 4-HYDROXYLASE 6-RELATED"/>
    <property type="match status" value="1"/>
</dbReference>
<dbReference type="EMBL" id="VEPZ02000814">
    <property type="protein sequence ID" value="KAE8718230.1"/>
    <property type="molecule type" value="Genomic_DNA"/>
</dbReference>
<dbReference type="GO" id="GO:0031418">
    <property type="term" value="F:L-ascorbic acid binding"/>
    <property type="evidence" value="ECO:0007669"/>
    <property type="project" value="InterPro"/>
</dbReference>
<organism evidence="11 12">
    <name type="scientific">Hibiscus syriacus</name>
    <name type="common">Rose of Sharon</name>
    <dbReference type="NCBI Taxonomy" id="106335"/>
    <lineage>
        <taxon>Eukaryota</taxon>
        <taxon>Viridiplantae</taxon>
        <taxon>Streptophyta</taxon>
        <taxon>Embryophyta</taxon>
        <taxon>Tracheophyta</taxon>
        <taxon>Spermatophyta</taxon>
        <taxon>Magnoliopsida</taxon>
        <taxon>eudicotyledons</taxon>
        <taxon>Gunneridae</taxon>
        <taxon>Pentapetalae</taxon>
        <taxon>rosids</taxon>
        <taxon>malvids</taxon>
        <taxon>Malvales</taxon>
        <taxon>Malvaceae</taxon>
        <taxon>Malvoideae</taxon>
        <taxon>Hibiscus</taxon>
    </lineage>
</organism>
<keyword evidence="4" id="KW-0223">Dioxygenase</keyword>
<evidence type="ECO:0000256" key="9">
    <source>
        <dbReference type="SAM" id="Phobius"/>
    </source>
</evidence>
<feature type="domain" description="Prolyl 4-hydroxylase alpha subunit" evidence="10">
    <location>
        <begin position="3"/>
        <end position="154"/>
    </location>
</feature>
<keyword evidence="9" id="KW-0812">Transmembrane</keyword>
<evidence type="ECO:0000259" key="10">
    <source>
        <dbReference type="SMART" id="SM00702"/>
    </source>
</evidence>
<evidence type="ECO:0000256" key="6">
    <source>
        <dbReference type="ARBA" id="ARBA00023002"/>
    </source>
</evidence>
<keyword evidence="9" id="KW-1133">Transmembrane helix</keyword>
<dbReference type="GO" id="GO:0005506">
    <property type="term" value="F:iron ion binding"/>
    <property type="evidence" value="ECO:0007669"/>
    <property type="project" value="InterPro"/>
</dbReference>
<protein>
    <submittedName>
        <fullName evidence="11">Prolyl 4-hydroxylase 4</fullName>
    </submittedName>
</protein>
<proteinExistence type="predicted"/>
<evidence type="ECO:0000256" key="5">
    <source>
        <dbReference type="ARBA" id="ARBA00022968"/>
    </source>
</evidence>
<evidence type="ECO:0000313" key="12">
    <source>
        <dbReference type="Proteomes" id="UP000436088"/>
    </source>
</evidence>
<keyword evidence="3" id="KW-0479">Metal-binding</keyword>
<dbReference type="GO" id="GO:0004656">
    <property type="term" value="F:procollagen-proline 4-dioxygenase activity"/>
    <property type="evidence" value="ECO:0007669"/>
    <property type="project" value="UniProtKB-EC"/>
</dbReference>
<evidence type="ECO:0000256" key="4">
    <source>
        <dbReference type="ARBA" id="ARBA00022964"/>
    </source>
</evidence>
<comment type="catalytic activity">
    <reaction evidence="8">
        <text>L-prolyl-[collagen] + 2-oxoglutarate + O2 = trans-4-hydroxy-L-prolyl-[collagen] + succinate + CO2</text>
        <dbReference type="Rhea" id="RHEA:18945"/>
        <dbReference type="Rhea" id="RHEA-COMP:11676"/>
        <dbReference type="Rhea" id="RHEA-COMP:11680"/>
        <dbReference type="ChEBI" id="CHEBI:15379"/>
        <dbReference type="ChEBI" id="CHEBI:16526"/>
        <dbReference type="ChEBI" id="CHEBI:16810"/>
        <dbReference type="ChEBI" id="CHEBI:30031"/>
        <dbReference type="ChEBI" id="CHEBI:50342"/>
        <dbReference type="ChEBI" id="CHEBI:61965"/>
        <dbReference type="EC" id="1.14.11.2"/>
    </reaction>
</comment>
<dbReference type="SMART" id="SM00702">
    <property type="entry name" value="P4Hc"/>
    <property type="match status" value="1"/>
</dbReference>
<comment type="caution">
    <text evidence="11">The sequence shown here is derived from an EMBL/GenBank/DDBJ whole genome shotgun (WGS) entry which is preliminary data.</text>
</comment>
<keyword evidence="9" id="KW-0472">Membrane</keyword>
<keyword evidence="5" id="KW-0735">Signal-anchor</keyword>
<dbReference type="Gene3D" id="2.60.120.620">
    <property type="entry name" value="q2cbj1_9rhob like domain"/>
    <property type="match status" value="1"/>
</dbReference>
<evidence type="ECO:0000256" key="3">
    <source>
        <dbReference type="ARBA" id="ARBA00022723"/>
    </source>
</evidence>
<reference evidence="11" key="1">
    <citation type="submission" date="2019-09" db="EMBL/GenBank/DDBJ databases">
        <title>Draft genome information of white flower Hibiscus syriacus.</title>
        <authorList>
            <person name="Kim Y.-M."/>
        </authorList>
    </citation>
    <scope>NUCLEOTIDE SEQUENCE [LARGE SCALE GENOMIC DNA]</scope>
    <source>
        <strain evidence="11">YM2019G1</strain>
    </source>
</reference>
<evidence type="ECO:0000313" key="11">
    <source>
        <dbReference type="EMBL" id="KAE8718230.1"/>
    </source>
</evidence>
<keyword evidence="12" id="KW-1185">Reference proteome</keyword>
<dbReference type="GO" id="GO:0005789">
    <property type="term" value="C:endoplasmic reticulum membrane"/>
    <property type="evidence" value="ECO:0007669"/>
    <property type="project" value="UniProtKB-SubCell"/>
</dbReference>
<name>A0A6A3BMK9_HIBSY</name>
<dbReference type="Proteomes" id="UP000436088">
    <property type="component" value="Unassembled WGS sequence"/>
</dbReference>
<feature type="transmembrane region" description="Helical" evidence="9">
    <location>
        <begin position="134"/>
        <end position="153"/>
    </location>
</feature>
<dbReference type="AlphaFoldDB" id="A0A6A3BMK9"/>
<evidence type="ECO:0000256" key="7">
    <source>
        <dbReference type="ARBA" id="ARBA00023004"/>
    </source>
</evidence>
<evidence type="ECO:0000256" key="8">
    <source>
        <dbReference type="ARBA" id="ARBA00049169"/>
    </source>
</evidence>